<reference evidence="2" key="2">
    <citation type="submission" date="2022-06" db="UniProtKB">
        <authorList>
            <consortium name="EnsemblMetazoa"/>
        </authorList>
    </citation>
    <scope>IDENTIFICATION</scope>
    <source>
        <strain evidence="2">PS312</strain>
    </source>
</reference>
<dbReference type="EnsemblMetazoa" id="PPA30122.1">
    <property type="protein sequence ID" value="PPA30122.1"/>
    <property type="gene ID" value="WBGene00202990"/>
</dbReference>
<dbReference type="Proteomes" id="UP000005239">
    <property type="component" value="Unassembled WGS sequence"/>
</dbReference>
<sequence length="60" mass="6724">MLSTKEGLGWTQEGPEGTEKRRRRGTDGIRRGRKAAEVDGMMGQSDICITWSDNEQPEKS</sequence>
<feature type="region of interest" description="Disordered" evidence="1">
    <location>
        <begin position="1"/>
        <end position="45"/>
    </location>
</feature>
<keyword evidence="3" id="KW-1185">Reference proteome</keyword>
<reference evidence="3" key="1">
    <citation type="journal article" date="2008" name="Nat. Genet.">
        <title>The Pristionchus pacificus genome provides a unique perspective on nematode lifestyle and parasitism.</title>
        <authorList>
            <person name="Dieterich C."/>
            <person name="Clifton S.W."/>
            <person name="Schuster L.N."/>
            <person name="Chinwalla A."/>
            <person name="Delehaunty K."/>
            <person name="Dinkelacker I."/>
            <person name="Fulton L."/>
            <person name="Fulton R."/>
            <person name="Godfrey J."/>
            <person name="Minx P."/>
            <person name="Mitreva M."/>
            <person name="Roeseler W."/>
            <person name="Tian H."/>
            <person name="Witte H."/>
            <person name="Yang S.P."/>
            <person name="Wilson R.K."/>
            <person name="Sommer R.J."/>
        </authorList>
    </citation>
    <scope>NUCLEOTIDE SEQUENCE [LARGE SCALE GENOMIC DNA]</scope>
    <source>
        <strain evidence="3">PS312</strain>
    </source>
</reference>
<evidence type="ECO:0000256" key="1">
    <source>
        <dbReference type="SAM" id="MobiDB-lite"/>
    </source>
</evidence>
<evidence type="ECO:0000313" key="2">
    <source>
        <dbReference type="EnsemblMetazoa" id="PPA30122.1"/>
    </source>
</evidence>
<protein>
    <submittedName>
        <fullName evidence="2">Uncharacterized protein</fullName>
    </submittedName>
</protein>
<feature type="compositionally biased region" description="Basic and acidic residues" evidence="1">
    <location>
        <begin position="25"/>
        <end position="37"/>
    </location>
</feature>
<accession>A0A2A6C001</accession>
<name>A0A2A6C001_PRIPA</name>
<proteinExistence type="predicted"/>
<evidence type="ECO:0000313" key="3">
    <source>
        <dbReference type="Proteomes" id="UP000005239"/>
    </source>
</evidence>
<dbReference type="AlphaFoldDB" id="A0A2A6C001"/>
<gene>
    <name evidence="2" type="primary">WBGene00202990</name>
</gene>
<accession>A0A8R1UMI3</accession>
<organism evidence="2 3">
    <name type="scientific">Pristionchus pacificus</name>
    <name type="common">Parasitic nematode worm</name>
    <dbReference type="NCBI Taxonomy" id="54126"/>
    <lineage>
        <taxon>Eukaryota</taxon>
        <taxon>Metazoa</taxon>
        <taxon>Ecdysozoa</taxon>
        <taxon>Nematoda</taxon>
        <taxon>Chromadorea</taxon>
        <taxon>Rhabditida</taxon>
        <taxon>Rhabditina</taxon>
        <taxon>Diplogasteromorpha</taxon>
        <taxon>Diplogasteroidea</taxon>
        <taxon>Neodiplogasteridae</taxon>
        <taxon>Pristionchus</taxon>
    </lineage>
</organism>